<name>Q0VRC7_ALCBS</name>
<dbReference type="PANTHER" id="PTHR45138">
    <property type="entry name" value="REGULATORY COMPONENTS OF SENSORY TRANSDUCTION SYSTEM"/>
    <property type="match status" value="1"/>
</dbReference>
<dbReference type="EC" id="2.7.7.65" evidence="1"/>
<dbReference type="Pfam" id="PF00990">
    <property type="entry name" value="GGDEF"/>
    <property type="match status" value="1"/>
</dbReference>
<organism evidence="6 7">
    <name type="scientific">Alcanivorax borkumensis (strain ATCC 700651 / DSM 11573 / NCIMB 13689 / SK2)</name>
    <dbReference type="NCBI Taxonomy" id="393595"/>
    <lineage>
        <taxon>Bacteria</taxon>
        <taxon>Pseudomonadati</taxon>
        <taxon>Pseudomonadota</taxon>
        <taxon>Gammaproteobacteria</taxon>
        <taxon>Oceanospirillales</taxon>
        <taxon>Alcanivoracaceae</taxon>
        <taxon>Alcanivorax</taxon>
    </lineage>
</organism>
<dbReference type="InterPro" id="IPR043128">
    <property type="entry name" value="Rev_trsase/Diguanyl_cyclase"/>
</dbReference>
<evidence type="ECO:0000256" key="1">
    <source>
        <dbReference type="ARBA" id="ARBA00012528"/>
    </source>
</evidence>
<keyword evidence="7" id="KW-1185">Reference proteome</keyword>
<dbReference type="EMBL" id="AM286690">
    <property type="protein sequence ID" value="CAL16271.1"/>
    <property type="molecule type" value="Genomic_DNA"/>
</dbReference>
<dbReference type="eggNOG" id="COG3706">
    <property type="taxonomic scope" value="Bacteria"/>
</dbReference>
<dbReference type="NCBIfam" id="TIGR00254">
    <property type="entry name" value="GGDEF"/>
    <property type="match status" value="1"/>
</dbReference>
<feature type="transmembrane region" description="Helical" evidence="4">
    <location>
        <begin position="54"/>
        <end position="76"/>
    </location>
</feature>
<feature type="region of interest" description="Disordered" evidence="3">
    <location>
        <begin position="261"/>
        <end position="285"/>
    </location>
</feature>
<sequence length="285" mass="31777">MGKLFHVVATTAKLIRNSDRRSALKGTVFITLISILVSLVLTSIGIMLVGERDWLSPLVLAVLLPLLLVAPPLYLFSCRLVALDRYNHQLQQLAREDHLTGLFNRPHLLGMLERELALSQRHSYTVSILLIEIADFTQLLDRYGRHTGEKALRLFADCIREKIRESDLFGRFDGAQFLLVLPHTNFDDAARMGEGLKTLASNLELSSLGAAPQPEESVIVSARIGVASTENSGRSLNPLLNEADYALYQNRNEGREKVLQPPSYKDIADVTPQQAKQANIKDPQK</sequence>
<evidence type="ECO:0000256" key="3">
    <source>
        <dbReference type="SAM" id="MobiDB-lite"/>
    </source>
</evidence>
<feature type="domain" description="GGDEF" evidence="5">
    <location>
        <begin position="124"/>
        <end position="263"/>
    </location>
</feature>
<evidence type="ECO:0000259" key="5">
    <source>
        <dbReference type="PROSITE" id="PS50887"/>
    </source>
</evidence>
<dbReference type="SMART" id="SM00267">
    <property type="entry name" value="GGDEF"/>
    <property type="match status" value="1"/>
</dbReference>
<dbReference type="SUPFAM" id="SSF55073">
    <property type="entry name" value="Nucleotide cyclase"/>
    <property type="match status" value="1"/>
</dbReference>
<dbReference type="KEGG" id="abo:ABO_0823"/>
<dbReference type="CDD" id="cd01949">
    <property type="entry name" value="GGDEF"/>
    <property type="match status" value="1"/>
</dbReference>
<keyword evidence="4" id="KW-0472">Membrane</keyword>
<dbReference type="InterPro" id="IPR050469">
    <property type="entry name" value="Diguanylate_Cyclase"/>
</dbReference>
<feature type="transmembrane region" description="Helical" evidence="4">
    <location>
        <begin position="26"/>
        <end position="48"/>
    </location>
</feature>
<dbReference type="HOGENOM" id="CLU_000445_11_16_6"/>
<dbReference type="AlphaFoldDB" id="Q0VRC7"/>
<dbReference type="InterPro" id="IPR000160">
    <property type="entry name" value="GGDEF_dom"/>
</dbReference>
<dbReference type="InterPro" id="IPR029787">
    <property type="entry name" value="Nucleotide_cyclase"/>
</dbReference>
<protein>
    <recommendedName>
        <fullName evidence="1">diguanylate cyclase</fullName>
        <ecNumber evidence="1">2.7.7.65</ecNumber>
    </recommendedName>
</protein>
<keyword evidence="4" id="KW-1133">Transmembrane helix</keyword>
<accession>Q0VRC7</accession>
<proteinExistence type="predicted"/>
<dbReference type="RefSeq" id="WP_011588107.1">
    <property type="nucleotide sequence ID" value="NC_008260.1"/>
</dbReference>
<dbReference type="STRING" id="393595.ABO_0823"/>
<dbReference type="Gene3D" id="3.30.70.270">
    <property type="match status" value="1"/>
</dbReference>
<evidence type="ECO:0000256" key="4">
    <source>
        <dbReference type="SAM" id="Phobius"/>
    </source>
</evidence>
<evidence type="ECO:0000313" key="7">
    <source>
        <dbReference type="Proteomes" id="UP000008871"/>
    </source>
</evidence>
<keyword evidence="4" id="KW-0812">Transmembrane</keyword>
<dbReference type="Proteomes" id="UP000008871">
    <property type="component" value="Chromosome"/>
</dbReference>
<evidence type="ECO:0000256" key="2">
    <source>
        <dbReference type="ARBA" id="ARBA00034247"/>
    </source>
</evidence>
<dbReference type="PROSITE" id="PS50887">
    <property type="entry name" value="GGDEF"/>
    <property type="match status" value="1"/>
</dbReference>
<dbReference type="GO" id="GO:0052621">
    <property type="term" value="F:diguanylate cyclase activity"/>
    <property type="evidence" value="ECO:0007669"/>
    <property type="project" value="UniProtKB-EC"/>
</dbReference>
<dbReference type="PANTHER" id="PTHR45138:SF9">
    <property type="entry name" value="DIGUANYLATE CYCLASE DGCM-RELATED"/>
    <property type="match status" value="1"/>
</dbReference>
<comment type="catalytic activity">
    <reaction evidence="2">
        <text>2 GTP = 3',3'-c-di-GMP + 2 diphosphate</text>
        <dbReference type="Rhea" id="RHEA:24898"/>
        <dbReference type="ChEBI" id="CHEBI:33019"/>
        <dbReference type="ChEBI" id="CHEBI:37565"/>
        <dbReference type="ChEBI" id="CHEBI:58805"/>
        <dbReference type="EC" id="2.7.7.65"/>
    </reaction>
</comment>
<gene>
    <name evidence="6" type="ordered locus">ABO_0823</name>
</gene>
<reference evidence="6 7" key="1">
    <citation type="journal article" date="2006" name="Nat. Biotechnol.">
        <title>Genome sequence of the ubiquitous hydrocarbon-degrading marine bacterium Alcanivorax borkumensis.</title>
        <authorList>
            <person name="Schneiker S."/>
            <person name="Martins dos Santos V.A.P."/>
            <person name="Bartels D."/>
            <person name="Bekel T."/>
            <person name="Brecht M."/>
            <person name="Buhrmester J."/>
            <person name="Chernikova T.N."/>
            <person name="Denaro R."/>
            <person name="Ferrer M."/>
            <person name="Gertler C."/>
            <person name="Goesmann A."/>
            <person name="Golyshina O.V."/>
            <person name="Kaminski F."/>
            <person name="Khachane A.N."/>
            <person name="Lang S."/>
            <person name="Linke B."/>
            <person name="McHardy A.C."/>
            <person name="Meyer F."/>
            <person name="Nechitaylo T."/>
            <person name="Puehler A."/>
            <person name="Regenhardt D."/>
            <person name="Rupp O."/>
            <person name="Sabirova J.S."/>
            <person name="Selbitschka W."/>
            <person name="Yakimov M.M."/>
            <person name="Timmis K.N."/>
            <person name="Vorhoelter F.-J."/>
            <person name="Weidner S."/>
            <person name="Kaiser O."/>
            <person name="Golyshin P.N."/>
        </authorList>
    </citation>
    <scope>NUCLEOTIDE SEQUENCE [LARGE SCALE GENOMIC DNA]</scope>
    <source>
        <strain evidence="7">ATCC 700651 / DSM 11573 / NCIMB 13689 / SK2</strain>
    </source>
</reference>
<evidence type="ECO:0000313" key="6">
    <source>
        <dbReference type="EMBL" id="CAL16271.1"/>
    </source>
</evidence>